<evidence type="ECO:0000313" key="9">
    <source>
        <dbReference type="Proteomes" id="UP000013520"/>
    </source>
</evidence>
<dbReference type="GO" id="GO:0006355">
    <property type="term" value="P:regulation of DNA-templated transcription"/>
    <property type="evidence" value="ECO:0007669"/>
    <property type="project" value="InterPro"/>
</dbReference>
<dbReference type="SUPFAM" id="SSF46689">
    <property type="entry name" value="Homeodomain-like"/>
    <property type="match status" value="1"/>
</dbReference>
<keyword evidence="5" id="KW-0804">Transcription</keyword>
<dbReference type="PANTHER" id="PTHR32071">
    <property type="entry name" value="TRANSCRIPTIONAL REGULATORY PROTEIN"/>
    <property type="match status" value="1"/>
</dbReference>
<evidence type="ECO:0000256" key="5">
    <source>
        <dbReference type="ARBA" id="ARBA00023163"/>
    </source>
</evidence>
<dbReference type="PANTHER" id="PTHR32071:SF113">
    <property type="entry name" value="ALGINATE BIOSYNTHESIS TRANSCRIPTIONAL REGULATORY PROTEIN ALGB"/>
    <property type="match status" value="1"/>
</dbReference>
<evidence type="ECO:0000256" key="4">
    <source>
        <dbReference type="ARBA" id="ARBA00023125"/>
    </source>
</evidence>
<dbReference type="Pfam" id="PF02954">
    <property type="entry name" value="HTH_8"/>
    <property type="match status" value="1"/>
</dbReference>
<dbReference type="InterPro" id="IPR027417">
    <property type="entry name" value="P-loop_NTPase"/>
</dbReference>
<dbReference type="InterPro" id="IPR058031">
    <property type="entry name" value="AAA_lid_NorR"/>
</dbReference>
<feature type="domain" description="Sigma-54 factor interaction" evidence="6">
    <location>
        <begin position="140"/>
        <end position="369"/>
    </location>
</feature>
<dbReference type="SMART" id="SM00382">
    <property type="entry name" value="AAA"/>
    <property type="match status" value="1"/>
</dbReference>
<accession>R4KV75</accession>
<dbReference type="PROSITE" id="PS50045">
    <property type="entry name" value="SIGMA54_INTERACT_4"/>
    <property type="match status" value="1"/>
</dbReference>
<dbReference type="InterPro" id="IPR009057">
    <property type="entry name" value="Homeodomain-like_sf"/>
</dbReference>
<protein>
    <submittedName>
        <fullName evidence="8">PAS domain S-box</fullName>
    </submittedName>
</protein>
<dbReference type="Pfam" id="PF13426">
    <property type="entry name" value="PAS_9"/>
    <property type="match status" value="1"/>
</dbReference>
<evidence type="ECO:0000259" key="7">
    <source>
        <dbReference type="PROSITE" id="PS50112"/>
    </source>
</evidence>
<sequence length="450" mass="50494">MEKIDMSILNNLILDSITEGVIAISIDHRIISFNRAAENFTGLSRGDVLGRYCWEILQPSPNKCETDCPLKQTTETLNQVNNKVVVTTNAAGKKVHLSIYDVVLKDNYGQVIGIVKISRDLSLVEELRKELSGRYTFADIISKNHKMQQIFQILPDIAESESSVLIEGPTGSGKELLARAIHNLSQRRGHPLVTVNCAALPDSLLESELFGYEAGAFTDARKSKQGRFARANGGTILLDEIGDISPALQVKLLRVLQEKEYEPLGSTTTVKTDVRVLAATNKNVEQLIKQGLFRNDLYYRINVIKLTLPPLADRKEDIPLLINHFINRFNNLRERDVEGISEDALSILMRHNYPGNIRELENIIEHAFVLCKKGLIMTRHLPSHLQVEKEPGKSCNDACTLSEMEKRLIYQALVRNNGNKKAAAVELGIDKTTLWRKIKKLKKAGLLRDV</sequence>
<dbReference type="InterPro" id="IPR003593">
    <property type="entry name" value="AAA+_ATPase"/>
</dbReference>
<evidence type="ECO:0000256" key="1">
    <source>
        <dbReference type="ARBA" id="ARBA00022741"/>
    </source>
</evidence>
<proteinExistence type="predicted"/>
<name>R4KV75_9FIRM</name>
<keyword evidence="3" id="KW-0805">Transcription regulation</keyword>
<dbReference type="STRING" id="767817.Desgi_4248"/>
<dbReference type="KEGG" id="dgi:Desgi_4248"/>
<dbReference type="AlphaFoldDB" id="R4KV75"/>
<dbReference type="PROSITE" id="PS50112">
    <property type="entry name" value="PAS"/>
    <property type="match status" value="1"/>
</dbReference>
<dbReference type="Gene3D" id="3.40.50.300">
    <property type="entry name" value="P-loop containing nucleotide triphosphate hydrolases"/>
    <property type="match status" value="1"/>
</dbReference>
<keyword evidence="9" id="KW-1185">Reference proteome</keyword>
<dbReference type="eggNOG" id="COG3829">
    <property type="taxonomic scope" value="Bacteria"/>
</dbReference>
<dbReference type="FunFam" id="3.40.50.300:FF:000006">
    <property type="entry name" value="DNA-binding transcriptional regulator NtrC"/>
    <property type="match status" value="1"/>
</dbReference>
<dbReference type="EMBL" id="CP003273">
    <property type="protein sequence ID" value="AGL03496.1"/>
    <property type="molecule type" value="Genomic_DNA"/>
</dbReference>
<dbReference type="PROSITE" id="PS00688">
    <property type="entry name" value="SIGMA54_INTERACT_3"/>
    <property type="match status" value="1"/>
</dbReference>
<evidence type="ECO:0000256" key="2">
    <source>
        <dbReference type="ARBA" id="ARBA00022840"/>
    </source>
</evidence>
<dbReference type="InterPro" id="IPR025944">
    <property type="entry name" value="Sigma_54_int_dom_CS"/>
</dbReference>
<dbReference type="InterPro" id="IPR002197">
    <property type="entry name" value="HTH_Fis"/>
</dbReference>
<dbReference type="PROSITE" id="PS00676">
    <property type="entry name" value="SIGMA54_INTERACT_2"/>
    <property type="match status" value="1"/>
</dbReference>
<dbReference type="Pfam" id="PF25601">
    <property type="entry name" value="AAA_lid_14"/>
    <property type="match status" value="1"/>
</dbReference>
<dbReference type="CDD" id="cd00009">
    <property type="entry name" value="AAA"/>
    <property type="match status" value="1"/>
</dbReference>
<dbReference type="InterPro" id="IPR000014">
    <property type="entry name" value="PAS"/>
</dbReference>
<dbReference type="Pfam" id="PF00158">
    <property type="entry name" value="Sigma54_activat"/>
    <property type="match status" value="1"/>
</dbReference>
<dbReference type="InterPro" id="IPR025943">
    <property type="entry name" value="Sigma_54_int_dom_ATP-bd_2"/>
</dbReference>
<dbReference type="SMART" id="SM00091">
    <property type="entry name" value="PAS"/>
    <property type="match status" value="1"/>
</dbReference>
<dbReference type="SUPFAM" id="SSF55785">
    <property type="entry name" value="PYP-like sensor domain (PAS domain)"/>
    <property type="match status" value="1"/>
</dbReference>
<reference evidence="8 9" key="1">
    <citation type="submission" date="2012-01" db="EMBL/GenBank/DDBJ databases">
        <title>Complete sequence of Desulfotomaculum gibsoniae DSM 7213.</title>
        <authorList>
            <consortium name="US DOE Joint Genome Institute"/>
            <person name="Lucas S."/>
            <person name="Han J."/>
            <person name="Lapidus A."/>
            <person name="Cheng J.-F."/>
            <person name="Goodwin L."/>
            <person name="Pitluck S."/>
            <person name="Peters L."/>
            <person name="Ovchinnikova G."/>
            <person name="Teshima H."/>
            <person name="Detter J.C."/>
            <person name="Han C."/>
            <person name="Tapia R."/>
            <person name="Land M."/>
            <person name="Hauser L."/>
            <person name="Kyrpides N."/>
            <person name="Ivanova N."/>
            <person name="Pagani I."/>
            <person name="Parshina S."/>
            <person name="Plugge C."/>
            <person name="Muyzer G."/>
            <person name="Kuever J."/>
            <person name="Ivanova A."/>
            <person name="Nazina T."/>
            <person name="Klenk H.-P."/>
            <person name="Brambilla E."/>
            <person name="Spring S."/>
            <person name="Stams A.F."/>
            <person name="Woyke T."/>
        </authorList>
    </citation>
    <scope>NUCLEOTIDE SEQUENCE [LARGE SCALE GENOMIC DNA]</scope>
    <source>
        <strain evidence="8 9">DSM 7213</strain>
    </source>
</reference>
<dbReference type="RefSeq" id="WP_006521452.1">
    <property type="nucleotide sequence ID" value="NC_021184.1"/>
</dbReference>
<keyword evidence="4" id="KW-0238">DNA-binding</keyword>
<dbReference type="SUPFAM" id="SSF52540">
    <property type="entry name" value="P-loop containing nucleoside triphosphate hydrolases"/>
    <property type="match status" value="1"/>
</dbReference>
<dbReference type="Gene3D" id="1.10.10.60">
    <property type="entry name" value="Homeodomain-like"/>
    <property type="match status" value="1"/>
</dbReference>
<evidence type="ECO:0000259" key="6">
    <source>
        <dbReference type="PROSITE" id="PS50045"/>
    </source>
</evidence>
<dbReference type="InterPro" id="IPR035965">
    <property type="entry name" value="PAS-like_dom_sf"/>
</dbReference>
<organism evidence="8 9">
    <name type="scientific">Desulfoscipio gibsoniae DSM 7213</name>
    <dbReference type="NCBI Taxonomy" id="767817"/>
    <lineage>
        <taxon>Bacteria</taxon>
        <taxon>Bacillati</taxon>
        <taxon>Bacillota</taxon>
        <taxon>Clostridia</taxon>
        <taxon>Eubacteriales</taxon>
        <taxon>Desulfallaceae</taxon>
        <taxon>Desulfoscipio</taxon>
    </lineage>
</organism>
<evidence type="ECO:0000256" key="3">
    <source>
        <dbReference type="ARBA" id="ARBA00023015"/>
    </source>
</evidence>
<keyword evidence="2" id="KW-0067">ATP-binding</keyword>
<dbReference type="GO" id="GO:0005524">
    <property type="term" value="F:ATP binding"/>
    <property type="evidence" value="ECO:0007669"/>
    <property type="project" value="UniProtKB-KW"/>
</dbReference>
<dbReference type="CDD" id="cd00130">
    <property type="entry name" value="PAS"/>
    <property type="match status" value="1"/>
</dbReference>
<dbReference type="NCBIfam" id="TIGR00229">
    <property type="entry name" value="sensory_box"/>
    <property type="match status" value="1"/>
</dbReference>
<dbReference type="GO" id="GO:0043565">
    <property type="term" value="F:sequence-specific DNA binding"/>
    <property type="evidence" value="ECO:0007669"/>
    <property type="project" value="InterPro"/>
</dbReference>
<dbReference type="Gene3D" id="1.10.8.60">
    <property type="match status" value="1"/>
</dbReference>
<gene>
    <name evidence="8" type="ORF">Desgi_4248</name>
</gene>
<keyword evidence="1" id="KW-0547">Nucleotide-binding</keyword>
<dbReference type="Proteomes" id="UP000013520">
    <property type="component" value="Chromosome"/>
</dbReference>
<dbReference type="PRINTS" id="PR01590">
    <property type="entry name" value="HTHFIS"/>
</dbReference>
<dbReference type="InterPro" id="IPR002078">
    <property type="entry name" value="Sigma_54_int"/>
</dbReference>
<dbReference type="HOGENOM" id="CLU_000445_8_1_9"/>
<dbReference type="Gene3D" id="3.30.450.20">
    <property type="entry name" value="PAS domain"/>
    <property type="match status" value="1"/>
</dbReference>
<feature type="domain" description="PAS" evidence="7">
    <location>
        <begin position="13"/>
        <end position="60"/>
    </location>
</feature>
<evidence type="ECO:0000313" key="8">
    <source>
        <dbReference type="EMBL" id="AGL03496.1"/>
    </source>
</evidence>